<dbReference type="OrthoDB" id="3540210at2759"/>
<keyword evidence="1" id="KW-0812">Transmembrane</keyword>
<feature type="transmembrane region" description="Helical" evidence="1">
    <location>
        <begin position="115"/>
        <end position="139"/>
    </location>
</feature>
<dbReference type="AlphaFoldDB" id="A0A6A6U4N4"/>
<reference evidence="2" key="1">
    <citation type="journal article" date="2020" name="Stud. Mycol.">
        <title>101 Dothideomycetes genomes: a test case for predicting lifestyles and emergence of pathogens.</title>
        <authorList>
            <person name="Haridas S."/>
            <person name="Albert R."/>
            <person name="Binder M."/>
            <person name="Bloem J."/>
            <person name="Labutti K."/>
            <person name="Salamov A."/>
            <person name="Andreopoulos B."/>
            <person name="Baker S."/>
            <person name="Barry K."/>
            <person name="Bills G."/>
            <person name="Bluhm B."/>
            <person name="Cannon C."/>
            <person name="Castanera R."/>
            <person name="Culley D."/>
            <person name="Daum C."/>
            <person name="Ezra D."/>
            <person name="Gonzalez J."/>
            <person name="Henrissat B."/>
            <person name="Kuo A."/>
            <person name="Liang C."/>
            <person name="Lipzen A."/>
            <person name="Lutzoni F."/>
            <person name="Magnuson J."/>
            <person name="Mondo S."/>
            <person name="Nolan M."/>
            <person name="Ohm R."/>
            <person name="Pangilinan J."/>
            <person name="Park H.-J."/>
            <person name="Ramirez L."/>
            <person name="Alfaro M."/>
            <person name="Sun H."/>
            <person name="Tritt A."/>
            <person name="Yoshinaga Y."/>
            <person name="Zwiers L.-H."/>
            <person name="Turgeon B."/>
            <person name="Goodwin S."/>
            <person name="Spatafora J."/>
            <person name="Crous P."/>
            <person name="Grigoriev I."/>
        </authorList>
    </citation>
    <scope>NUCLEOTIDE SEQUENCE</scope>
    <source>
        <strain evidence="2">CBS 115976</strain>
    </source>
</reference>
<feature type="transmembrane region" description="Helical" evidence="1">
    <location>
        <begin position="565"/>
        <end position="590"/>
    </location>
</feature>
<organism evidence="2 3">
    <name type="scientific">Microthyrium microscopicum</name>
    <dbReference type="NCBI Taxonomy" id="703497"/>
    <lineage>
        <taxon>Eukaryota</taxon>
        <taxon>Fungi</taxon>
        <taxon>Dikarya</taxon>
        <taxon>Ascomycota</taxon>
        <taxon>Pezizomycotina</taxon>
        <taxon>Dothideomycetes</taxon>
        <taxon>Dothideomycetes incertae sedis</taxon>
        <taxon>Microthyriales</taxon>
        <taxon>Microthyriaceae</taxon>
        <taxon>Microthyrium</taxon>
    </lineage>
</organism>
<protein>
    <submittedName>
        <fullName evidence="2">Uncharacterized protein</fullName>
    </submittedName>
</protein>
<keyword evidence="3" id="KW-1185">Reference proteome</keyword>
<dbReference type="EMBL" id="MU004238">
    <property type="protein sequence ID" value="KAF2666860.1"/>
    <property type="molecule type" value="Genomic_DNA"/>
</dbReference>
<gene>
    <name evidence="2" type="ORF">BT63DRAFT_321076</name>
</gene>
<keyword evidence="1" id="KW-1133">Transmembrane helix</keyword>
<proteinExistence type="predicted"/>
<sequence>MSFSDAPLNVSGDDVHLGFWTDYSHSGAQKYSLTLTTGHGNLFIAFIAIFVSLTGSYIWDIFRFASHQLLSRHTGQNVIYHQRQVALCNAGSPVSGFWKFWDLSLGWRKHKQSRIFTNFFPFLAASFILNAGFHVAGVFSSRIAMSNGVEVLLRGDSCGLIVVNTSNANPTSDYASQVAFQSRRIMSSYTYAQQCYDNNGSFQQACPTFPKPSLPYTITRNMSCPFPGQGDICRNNSGITLDSGFLNSQSDLGINTKPEQQFSFRTTMECIPIQHENYTALQSLNGTLNSTRTYVNFLYGYASQYGNASVIGNKTYQYPAEWPSADPTRYANIEYSLTVKTSFTGSDGKFINGFSSFKPISELQPAIGDVQLYFMSLNDISFASPVDDPWYSVHQKFDVVNVAGGPSQERYYRDDFMRVLGCVSKYQYCNPNAVPNATCTPLTGAVPAQEAAYGLFDTENQAYFNWTLQALSQAASPGGVVTNLGITSLLGRTAKFLSLQPALANNQWELEVENWFKVALADMQQNIVLQATGPGDPSVNRFVKKLNTTDQKKLCTTQKIRSNSYMNFSVLGLILTLAIGVLIMIVGTVLPTIAEHFNHNGYKSLEWKTNDVFQLQRLAYEGVGAGNWKRATHDCPTTDLNYPLPDLDINDLNHPRLRNDEVLEIADKPTLNQLRGGYISVPNPTLSGQYPRSSFSDD</sequence>
<dbReference type="Proteomes" id="UP000799302">
    <property type="component" value="Unassembled WGS sequence"/>
</dbReference>
<name>A0A6A6U4N4_9PEZI</name>
<evidence type="ECO:0000313" key="2">
    <source>
        <dbReference type="EMBL" id="KAF2666860.1"/>
    </source>
</evidence>
<evidence type="ECO:0000256" key="1">
    <source>
        <dbReference type="SAM" id="Phobius"/>
    </source>
</evidence>
<accession>A0A6A6U4N4</accession>
<evidence type="ECO:0000313" key="3">
    <source>
        <dbReference type="Proteomes" id="UP000799302"/>
    </source>
</evidence>
<keyword evidence="1" id="KW-0472">Membrane</keyword>
<feature type="transmembrane region" description="Helical" evidence="1">
    <location>
        <begin position="42"/>
        <end position="62"/>
    </location>
</feature>